<dbReference type="PROSITE" id="PS51517">
    <property type="entry name" value="NDT80"/>
    <property type="match status" value="1"/>
</dbReference>
<dbReference type="AlphaFoldDB" id="A0AAD9S8I2"/>
<feature type="domain" description="NDT80" evidence="4">
    <location>
        <begin position="80"/>
        <end position="350"/>
    </location>
</feature>
<feature type="compositionally biased region" description="Polar residues" evidence="3">
    <location>
        <begin position="625"/>
        <end position="643"/>
    </location>
</feature>
<proteinExistence type="predicted"/>
<dbReference type="PANTHER" id="PTHR35144">
    <property type="entry name" value="MEIOSIS-SPECIFIC TRANSCRIPTION FACTOR NDT80"/>
    <property type="match status" value="1"/>
</dbReference>
<dbReference type="GO" id="GO:0045944">
    <property type="term" value="P:positive regulation of transcription by RNA polymerase II"/>
    <property type="evidence" value="ECO:0007669"/>
    <property type="project" value="TreeGrafter"/>
</dbReference>
<comment type="caution">
    <text evidence="5">The sequence shown here is derived from an EMBL/GenBank/DDBJ whole genome shotgun (WGS) entry which is preliminary data.</text>
</comment>
<sequence length="688" mass="74435">MCTATYAVTMAELKEPAHNSLWYASPVQMPSSRSGHGVDAGLSNPTSASPHSARPRQGGWGSVDHHQQYPSYSRYSQDDTNDPYERHQHPSLSSHQSFPNLKRPYSATEQPPYQEIVQDLRDDGSKLGVGHDHKLLSFRKVPDKHTILDHHGRMQQLELTAQLHGMFFLSEMPATNNDGSVMQPELTCYRRNLFQVSGSLITPRGQMSVITETGETAPVSSTEVTISSIESVDGHPVRLIVIPWKTPPPNSPEVSQAPDQEPSSLPLIPFQDDGSDADGEYAVYPIGWRRLQFRIATANNGRRKELQQHFVVHLKVMGTLANGSKVVLTEAATAPIVVRGRSPRNFQARKEIPLLGSSAGSRGQALVETGLGIVAGPLAIKPQEVKARPLNMELPRTAFTFNAPKLPASPMASMRSNSYPTTWNPSMPSSGPGNYPATTIASDPYQKMPLSGTSAYSAEPQDMQSHMPTSMPSMQLSMVSSDQPGQQQQQQQSATSQVPPIRTQYASYVQSSNAPPPLSVSSTANSSLSVPRYVDDSNPRPTKSPRHPSHPSIHAGSISSTESSGEYRYGPPYSAMSTNSAEISPQTSQHASYSTGHGAGGHESSAGASAQSSSTIPPPRDYFPPSTSWTTTAGESNAPTYTNGDHRSSYPYSTDQYKTAGGVKSDPHAPPPPVYPGQAMSHYSWNTS</sequence>
<evidence type="ECO:0000256" key="2">
    <source>
        <dbReference type="PROSITE-ProRule" id="PRU00850"/>
    </source>
</evidence>
<feature type="region of interest" description="Disordered" evidence="3">
    <location>
        <begin position="422"/>
        <end position="688"/>
    </location>
</feature>
<evidence type="ECO:0000313" key="5">
    <source>
        <dbReference type="EMBL" id="KAK2602244.1"/>
    </source>
</evidence>
<evidence type="ECO:0000259" key="4">
    <source>
        <dbReference type="PROSITE" id="PS51517"/>
    </source>
</evidence>
<feature type="region of interest" description="Disordered" evidence="3">
    <location>
        <begin position="28"/>
        <end position="107"/>
    </location>
</feature>
<dbReference type="GO" id="GO:0003700">
    <property type="term" value="F:DNA-binding transcription factor activity"/>
    <property type="evidence" value="ECO:0007669"/>
    <property type="project" value="UniProtKB-UniRule"/>
</dbReference>
<dbReference type="InterPro" id="IPR037141">
    <property type="entry name" value="NDT80_DNA-bd_dom_sf"/>
</dbReference>
<feature type="DNA-binding region" description="NDT80" evidence="2">
    <location>
        <begin position="80"/>
        <end position="350"/>
    </location>
</feature>
<accession>A0AAD9S8I2</accession>
<keyword evidence="6" id="KW-1185">Reference proteome</keyword>
<protein>
    <recommendedName>
        <fullName evidence="4">NDT80 domain-containing protein</fullName>
    </recommendedName>
</protein>
<feature type="compositionally biased region" description="Polar residues" evidence="3">
    <location>
        <begin position="575"/>
        <end position="593"/>
    </location>
</feature>
<feature type="compositionally biased region" description="Polar residues" evidence="3">
    <location>
        <begin position="90"/>
        <end position="99"/>
    </location>
</feature>
<dbReference type="InterPro" id="IPR024061">
    <property type="entry name" value="NDT80_DNA-bd_dom"/>
</dbReference>
<feature type="compositionally biased region" description="Polar residues" evidence="3">
    <location>
        <begin position="504"/>
        <end position="513"/>
    </location>
</feature>
<dbReference type="GO" id="GO:0000228">
    <property type="term" value="C:nuclear chromosome"/>
    <property type="evidence" value="ECO:0007669"/>
    <property type="project" value="TreeGrafter"/>
</dbReference>
<evidence type="ECO:0000256" key="1">
    <source>
        <dbReference type="ARBA" id="ARBA00023125"/>
    </source>
</evidence>
<feature type="compositionally biased region" description="Low complexity" evidence="3">
    <location>
        <begin position="602"/>
        <end position="615"/>
    </location>
</feature>
<dbReference type="GO" id="GO:0003677">
    <property type="term" value="F:DNA binding"/>
    <property type="evidence" value="ECO:0007669"/>
    <property type="project" value="UniProtKB-KW"/>
</dbReference>
<dbReference type="InterPro" id="IPR008967">
    <property type="entry name" value="p53-like_TF_DNA-bd_sf"/>
</dbReference>
<dbReference type="InterPro" id="IPR052605">
    <property type="entry name" value="Fungal_trans_regulator"/>
</dbReference>
<keyword evidence="1 2" id="KW-0238">DNA-binding</keyword>
<feature type="compositionally biased region" description="Low complexity" evidence="3">
    <location>
        <begin position="519"/>
        <end position="531"/>
    </location>
</feature>
<dbReference type="Gene3D" id="2.60.40.1390">
    <property type="entry name" value="NDT80 DNA-binding domain"/>
    <property type="match status" value="2"/>
</dbReference>
<dbReference type="GO" id="GO:0051321">
    <property type="term" value="P:meiotic cell cycle"/>
    <property type="evidence" value="ECO:0007669"/>
    <property type="project" value="TreeGrafter"/>
</dbReference>
<gene>
    <name evidence="5" type="ORF">N8I77_008794</name>
</gene>
<feature type="compositionally biased region" description="Low complexity" evidence="3">
    <location>
        <begin position="480"/>
        <end position="497"/>
    </location>
</feature>
<reference evidence="5" key="1">
    <citation type="submission" date="2023-06" db="EMBL/GenBank/DDBJ databases">
        <authorList>
            <person name="Noh H."/>
        </authorList>
    </citation>
    <scope>NUCLEOTIDE SEQUENCE</scope>
    <source>
        <strain evidence="5">DUCC20226</strain>
    </source>
</reference>
<dbReference type="SUPFAM" id="SSF49417">
    <property type="entry name" value="p53-like transcription factors"/>
    <property type="match status" value="1"/>
</dbReference>
<evidence type="ECO:0000256" key="3">
    <source>
        <dbReference type="SAM" id="MobiDB-lite"/>
    </source>
</evidence>
<dbReference type="Proteomes" id="UP001265746">
    <property type="component" value="Unassembled WGS sequence"/>
</dbReference>
<dbReference type="PANTHER" id="PTHR35144:SF4">
    <property type="entry name" value="TRANSCRIPTION FACTOR VIB-1"/>
    <property type="match status" value="1"/>
</dbReference>
<dbReference type="Pfam" id="PF05224">
    <property type="entry name" value="NDT80_PhoG"/>
    <property type="match status" value="1"/>
</dbReference>
<name>A0AAD9S8I2_PHOAM</name>
<dbReference type="EMBL" id="JAUJFL010000005">
    <property type="protein sequence ID" value="KAK2602244.1"/>
    <property type="molecule type" value="Genomic_DNA"/>
</dbReference>
<evidence type="ECO:0000313" key="6">
    <source>
        <dbReference type="Proteomes" id="UP001265746"/>
    </source>
</evidence>
<organism evidence="5 6">
    <name type="scientific">Phomopsis amygdali</name>
    <name type="common">Fusicoccum amygdali</name>
    <dbReference type="NCBI Taxonomy" id="1214568"/>
    <lineage>
        <taxon>Eukaryota</taxon>
        <taxon>Fungi</taxon>
        <taxon>Dikarya</taxon>
        <taxon>Ascomycota</taxon>
        <taxon>Pezizomycotina</taxon>
        <taxon>Sordariomycetes</taxon>
        <taxon>Sordariomycetidae</taxon>
        <taxon>Diaporthales</taxon>
        <taxon>Diaporthaceae</taxon>
        <taxon>Diaporthe</taxon>
    </lineage>
</organism>
<feature type="compositionally biased region" description="Polar residues" evidence="3">
    <location>
        <begin position="422"/>
        <end position="441"/>
    </location>
</feature>
<feature type="compositionally biased region" description="Polar residues" evidence="3">
    <location>
        <begin position="451"/>
        <end position="479"/>
    </location>
</feature>